<dbReference type="InterPro" id="IPR006224">
    <property type="entry name" value="PsdUridine_synth_RluA-like_CS"/>
</dbReference>
<evidence type="ECO:0000256" key="2">
    <source>
        <dbReference type="ARBA" id="ARBA00010876"/>
    </source>
</evidence>
<evidence type="ECO:0000256" key="1">
    <source>
        <dbReference type="ARBA" id="ARBA00000073"/>
    </source>
</evidence>
<gene>
    <name evidence="7" type="ORF">SAMN04490355_10835</name>
</gene>
<evidence type="ECO:0000313" key="7">
    <source>
        <dbReference type="EMBL" id="SFM34920.1"/>
    </source>
</evidence>
<dbReference type="Pfam" id="PF00849">
    <property type="entry name" value="PseudoU_synth_2"/>
    <property type="match status" value="1"/>
</dbReference>
<dbReference type="EC" id="5.4.99.-" evidence="5"/>
<organism evidence="7 8">
    <name type="scientific">Pelosinus propionicus DSM 13327</name>
    <dbReference type="NCBI Taxonomy" id="1123291"/>
    <lineage>
        <taxon>Bacteria</taxon>
        <taxon>Bacillati</taxon>
        <taxon>Bacillota</taxon>
        <taxon>Negativicutes</taxon>
        <taxon>Selenomonadales</taxon>
        <taxon>Sporomusaceae</taxon>
        <taxon>Pelosinus</taxon>
    </lineage>
</organism>
<dbReference type="PANTHER" id="PTHR21600">
    <property type="entry name" value="MITOCHONDRIAL RNA PSEUDOURIDINE SYNTHASE"/>
    <property type="match status" value="1"/>
</dbReference>
<name>A0A1I4Q5J7_9FIRM</name>
<feature type="active site" evidence="3">
    <location>
        <position position="130"/>
    </location>
</feature>
<dbReference type="InterPro" id="IPR006145">
    <property type="entry name" value="PsdUridine_synth_RsuA/RluA"/>
</dbReference>
<dbReference type="CDD" id="cd02869">
    <property type="entry name" value="PseudoU_synth_RluA_like"/>
    <property type="match status" value="1"/>
</dbReference>
<dbReference type="STRING" id="1123291.SAMN04490355_10835"/>
<keyword evidence="8" id="KW-1185">Reference proteome</keyword>
<dbReference type="PROSITE" id="PS01129">
    <property type="entry name" value="PSI_RLU"/>
    <property type="match status" value="1"/>
</dbReference>
<dbReference type="PROSITE" id="PS50889">
    <property type="entry name" value="S4"/>
    <property type="match status" value="1"/>
</dbReference>
<dbReference type="InterPro" id="IPR020103">
    <property type="entry name" value="PsdUridine_synth_cat_dom_sf"/>
</dbReference>
<reference evidence="8" key="1">
    <citation type="submission" date="2016-10" db="EMBL/GenBank/DDBJ databases">
        <authorList>
            <person name="Varghese N."/>
            <person name="Submissions S."/>
        </authorList>
    </citation>
    <scope>NUCLEOTIDE SEQUENCE [LARGE SCALE GENOMIC DNA]</scope>
    <source>
        <strain evidence="8">DSM 13327</strain>
    </source>
</reference>
<sequence>MLDLIVPQDLSPMPIKKYLHSYIGLSLTIWRKIKNTGSIIVNGKEVTIAYVIEPGDIIALHWPQPCDIVPTNIPLDIAYEDDTLLIINKPAGMLIHPTTSEHASTLGNAIMYYFHKQGLSHAFHPVHRLDRNTSGLVLIAKYPHIQHLLSLNGAKNINRQYLALATGILKPSEGIIDAPIARHPDSIIQRIVDPNGQAATTCYQVLKPLINACVVQLTLLTGRTHQIRVHLSHLGHPIIGDDLYGGTRDLIARQALHAARLYFTHPLSGKVIDVASQLSNDISNLIDKLSENRK</sequence>
<proteinExistence type="inferred from homology"/>
<dbReference type="SUPFAM" id="SSF55120">
    <property type="entry name" value="Pseudouridine synthase"/>
    <property type="match status" value="1"/>
</dbReference>
<evidence type="ECO:0000259" key="6">
    <source>
        <dbReference type="Pfam" id="PF00849"/>
    </source>
</evidence>
<protein>
    <recommendedName>
        <fullName evidence="5">Pseudouridine synthase</fullName>
        <ecNumber evidence="5">5.4.99.-</ecNumber>
    </recommendedName>
</protein>
<dbReference type="EMBL" id="FOTS01000083">
    <property type="protein sequence ID" value="SFM34920.1"/>
    <property type="molecule type" value="Genomic_DNA"/>
</dbReference>
<dbReference type="OrthoDB" id="9807829at2"/>
<dbReference type="GO" id="GO:0000455">
    <property type="term" value="P:enzyme-directed rRNA pseudouridine synthesis"/>
    <property type="evidence" value="ECO:0007669"/>
    <property type="project" value="TreeGrafter"/>
</dbReference>
<dbReference type="PANTHER" id="PTHR21600:SF35">
    <property type="entry name" value="PSEUDOURIDINE SYNTHASE"/>
    <property type="match status" value="1"/>
</dbReference>
<comment type="similarity">
    <text evidence="2 5">Belongs to the pseudouridine synthase RluA family.</text>
</comment>
<dbReference type="AlphaFoldDB" id="A0A1I4Q5J7"/>
<evidence type="ECO:0000313" key="8">
    <source>
        <dbReference type="Proteomes" id="UP000199520"/>
    </source>
</evidence>
<feature type="domain" description="Pseudouridine synthase RsuA/RluA-like" evidence="6">
    <location>
        <begin position="84"/>
        <end position="233"/>
    </location>
</feature>
<evidence type="ECO:0000256" key="3">
    <source>
        <dbReference type="PIRSR" id="PIRSR606225-1"/>
    </source>
</evidence>
<comment type="catalytic activity">
    <reaction evidence="1 5">
        <text>a uridine in RNA = a pseudouridine in RNA</text>
        <dbReference type="Rhea" id="RHEA:48348"/>
        <dbReference type="Rhea" id="RHEA-COMP:12068"/>
        <dbReference type="Rhea" id="RHEA-COMP:12069"/>
        <dbReference type="ChEBI" id="CHEBI:65314"/>
        <dbReference type="ChEBI" id="CHEBI:65315"/>
    </reaction>
</comment>
<dbReference type="Gene3D" id="3.30.2350.10">
    <property type="entry name" value="Pseudouridine synthase"/>
    <property type="match status" value="1"/>
</dbReference>
<dbReference type="InterPro" id="IPR050188">
    <property type="entry name" value="RluA_PseudoU_synthase"/>
</dbReference>
<dbReference type="GO" id="GO:0009982">
    <property type="term" value="F:pseudouridine synthase activity"/>
    <property type="evidence" value="ECO:0007669"/>
    <property type="project" value="InterPro"/>
</dbReference>
<dbReference type="Proteomes" id="UP000199520">
    <property type="component" value="Unassembled WGS sequence"/>
</dbReference>
<dbReference type="GO" id="GO:0140098">
    <property type="term" value="F:catalytic activity, acting on RNA"/>
    <property type="evidence" value="ECO:0007669"/>
    <property type="project" value="UniProtKB-ARBA"/>
</dbReference>
<keyword evidence="4" id="KW-0694">RNA-binding</keyword>
<dbReference type="GO" id="GO:0003723">
    <property type="term" value="F:RNA binding"/>
    <property type="evidence" value="ECO:0007669"/>
    <property type="project" value="UniProtKB-KW"/>
</dbReference>
<evidence type="ECO:0000256" key="5">
    <source>
        <dbReference type="RuleBase" id="RU362028"/>
    </source>
</evidence>
<accession>A0A1I4Q5J7</accession>
<keyword evidence="5" id="KW-0413">Isomerase</keyword>
<dbReference type="InterPro" id="IPR006225">
    <property type="entry name" value="PsdUridine_synth_RluC/D"/>
</dbReference>
<evidence type="ECO:0000256" key="4">
    <source>
        <dbReference type="PROSITE-ProRule" id="PRU00182"/>
    </source>
</evidence>
<dbReference type="NCBIfam" id="TIGR00005">
    <property type="entry name" value="rluA_subfam"/>
    <property type="match status" value="1"/>
</dbReference>
<dbReference type="RefSeq" id="WP_090944313.1">
    <property type="nucleotide sequence ID" value="NZ_FOTS01000083.1"/>
</dbReference>
<comment type="function">
    <text evidence="5">Responsible for synthesis of pseudouridine from uracil.</text>
</comment>